<dbReference type="SUPFAM" id="SSF56219">
    <property type="entry name" value="DNase I-like"/>
    <property type="match status" value="2"/>
</dbReference>
<organism evidence="7 8">
    <name type="scientific">Mytilus edulis</name>
    <name type="common">Blue mussel</name>
    <dbReference type="NCBI Taxonomy" id="6550"/>
    <lineage>
        <taxon>Eukaryota</taxon>
        <taxon>Metazoa</taxon>
        <taxon>Spiralia</taxon>
        <taxon>Lophotrochozoa</taxon>
        <taxon>Mollusca</taxon>
        <taxon>Bivalvia</taxon>
        <taxon>Autobranchia</taxon>
        <taxon>Pteriomorphia</taxon>
        <taxon>Mytilida</taxon>
        <taxon>Mytiloidea</taxon>
        <taxon>Mytilidae</taxon>
        <taxon>Mytilinae</taxon>
        <taxon>Mytilus</taxon>
    </lineage>
</organism>
<evidence type="ECO:0000256" key="3">
    <source>
        <dbReference type="PROSITE-ProRule" id="PRU00196"/>
    </source>
</evidence>
<dbReference type="SMART" id="SM00202">
    <property type="entry name" value="SR"/>
    <property type="match status" value="4"/>
</dbReference>
<keyword evidence="1 4" id="KW-0732">Signal</keyword>
<feature type="disulfide bond" evidence="3">
    <location>
        <begin position="206"/>
        <end position="216"/>
    </location>
</feature>
<dbReference type="InterPro" id="IPR005135">
    <property type="entry name" value="Endo/exonuclease/phosphatase"/>
</dbReference>
<feature type="disulfide bond" evidence="3">
    <location>
        <begin position="316"/>
        <end position="326"/>
    </location>
</feature>
<feature type="domain" description="SRCR" evidence="5">
    <location>
        <begin position="358"/>
        <end position="456"/>
    </location>
</feature>
<name>A0A8S3SGK5_MYTED</name>
<feature type="chain" id="PRO_5035887136" evidence="4">
    <location>
        <begin position="22"/>
        <end position="1765"/>
    </location>
</feature>
<dbReference type="InterPro" id="IPR036691">
    <property type="entry name" value="Endo/exonu/phosph_ase_sf"/>
</dbReference>
<dbReference type="FunFam" id="3.10.250.10:FF:000001">
    <property type="entry name" value="Lysyl oxidase 4 isoform X1"/>
    <property type="match status" value="4"/>
</dbReference>
<feature type="disulfide bond" evidence="3">
    <location>
        <begin position="95"/>
        <end position="105"/>
    </location>
</feature>
<evidence type="ECO:0000313" key="7">
    <source>
        <dbReference type="EMBL" id="CAG2220743.1"/>
    </source>
</evidence>
<dbReference type="InterPro" id="IPR000477">
    <property type="entry name" value="RT_dom"/>
</dbReference>
<keyword evidence="8" id="KW-1185">Reference proteome</keyword>
<feature type="signal peptide" evidence="4">
    <location>
        <begin position="1"/>
        <end position="21"/>
    </location>
</feature>
<dbReference type="Proteomes" id="UP000683360">
    <property type="component" value="Unassembled WGS sequence"/>
</dbReference>
<dbReference type="InterPro" id="IPR043502">
    <property type="entry name" value="DNA/RNA_pol_sf"/>
</dbReference>
<dbReference type="Gene3D" id="3.10.250.10">
    <property type="entry name" value="SRCR-like domain"/>
    <property type="match status" value="4"/>
</dbReference>
<evidence type="ECO:0000256" key="2">
    <source>
        <dbReference type="ARBA" id="ARBA00023157"/>
    </source>
</evidence>
<dbReference type="SUPFAM" id="SSF56487">
    <property type="entry name" value="SRCR-like"/>
    <property type="match status" value="4"/>
</dbReference>
<sequence length="1765" mass="201134">MNQLLWTILLTAMNLLCEVECQLLGDLRILSTSQTNKGRLEIYHEGEWGTVCDNQFENVDAEVACRQLGYCSGKIIPSKLVYDGQGTIWLNDIDCFGSESKLLNCTHSIETSHCHHSEDVGVHCFLNCPAEEDEGRLRLISSSCIANEGRLEINYKGEWGTICSSYFDHVDAAVACRQLGYCSGQMINHQYVDDGQGTIWFDNINCSGLEKKLIDCTHSIDALHCSHWYDVGLYCYLSCPSEEDEGLLRLISSSAANKGRLEINYRGEWGTICSTGFDDVDAAVACRQLGYCSGQMIRHHFVEDGQGTIWFDNVNCSGSENKLINCTHSIDTLHCSHWFDVGLYCYLSCPLEEDEGRLRLISSLTANKGRLEINYKGEWGTICHNHFDHVDAAVACRQLGYCSGQMIPYQNVEDGKGTIWLDAIHCSGSENKLINCTHSTDTSHCIHWFDVGIDCFLNCSIDYEGVPQYSTYTVKSSRKTRRGTKAGRNCFRPIRTIVTSNQSVFNKGGKINSNLIYLTPSSEENCANKFVGSPITTLVTPRICVKPKLNQTSSNLRKIPRTIYSNSINKLSLISLNVRSVKNKSTSICDFMQSNNADLFALTETWLGSAIDKSVISEITPDGYQIFHIPRENKLGGGVALIHRSNIDVKRSKPVQTYSHFEMLECNVVVLKNCFRLCVIYRPPPSRTNKLKNSTFFEEWSEFLDRLVVTPEELVITGDLNFHLDNKNNCDTRKFQETLRDHGLVQHVRGPTHNHGHTLDVVITRENSLILKTVPSVQDPSLCDRKGNPSGDHLALFSALEISKPPRERKEVTYRKLRNISTDDIIHDLVNSEIFQNQERPLEDLVNLYSTELSSILDKHAPLISKNLILRPNTEWYTDDLRVAKRNRRKAERRMRKTKLTIHRQMFRESCITTNQLLIKCKKDYFSSKVSEIGHDQKQLHRLTNDLMGNKREIFLPEHEDDKLLADKFCEFFVGKISIIRDSLSTTNTSSSDSNPMRADIKFEEDIVPKYSNLIIMGDFNLHIEENSNAISEFNNSLDALGLIQHVDFPTHIHGRSLDLVITEFTNGVDLVSCEAGPFLSDHCAVKVTTRVQKENIVSKSISFRNFKNMNKQNFSEDLQKLSLDSDNVETFVGEFENTIESLLNTHAPMQEKTQICRAPKPWFNETIMSLKRLMRKSERLWRKHRKPCDYEIYKSSMNKYHHELRNEKHSILSQKVLSFKGDSKKLYKFVKDLTGSKAENPMPAVENENELPDKFADFFMNKIKTIRDSLRDFDDYKPLFKDVPLFTSFKNLSEDEVKTIINKLQCKSCELDILPTKVLKSFLSELLPVITKPVSNLSFLSKLIEKCALYRLNEHVKDHDLLPTNQSAYRQFHSCESALLRLVNDILDGMEHQEVTAMIAVDLSAAFDTVDHSILINVLEYQYGVNGTALKWIDSYLRPRSCRVNVSSTTSSERQLECSVPQGSCLGPWLYLVYAGTLFDIIPPSITVYGFADDHTANKRFVPTLTNEMDAIRDLQDCAVHINTWMNSNKLKMNNAKTEFILFGSRRQLSKCQTKDIIICGDVIKSKTCIRYLGAFLDETLNFKDHITKKCKTAMMNYYKIKCIRSYLSKEATETLVLSLVISHLDYCNVILFGISQTDLYKLQRVQNMCAKLVLNRSKYDSAKQALFDLHWLPIKARITFKILTYMYNCHVGNAPSYLINLLNPQVSKRSLRSSESSIGCYAVPYNKKKTFSDRSFSTIGPKLWNELGTNVKILNLWILLNVG</sequence>
<accession>A0A8S3SGK5</accession>
<dbReference type="Pfam" id="PF03372">
    <property type="entry name" value="Exo_endo_phos"/>
    <property type="match status" value="1"/>
</dbReference>
<dbReference type="EMBL" id="CAJPWZ010001670">
    <property type="protein sequence ID" value="CAG2220743.1"/>
    <property type="molecule type" value="Genomic_DNA"/>
</dbReference>
<comment type="caution">
    <text evidence="3">Lacks conserved residue(s) required for the propagation of feature annotation.</text>
</comment>
<dbReference type="SUPFAM" id="SSF56672">
    <property type="entry name" value="DNA/RNA polymerases"/>
    <property type="match status" value="1"/>
</dbReference>
<gene>
    <name evidence="7" type="ORF">MEDL_34204</name>
</gene>
<dbReference type="PROSITE" id="PS50287">
    <property type="entry name" value="SRCR_2"/>
    <property type="match status" value="4"/>
</dbReference>
<reference evidence="7" key="1">
    <citation type="submission" date="2021-03" db="EMBL/GenBank/DDBJ databases">
        <authorList>
            <person name="Bekaert M."/>
        </authorList>
    </citation>
    <scope>NUCLEOTIDE SEQUENCE</scope>
</reference>
<dbReference type="GO" id="GO:0016020">
    <property type="term" value="C:membrane"/>
    <property type="evidence" value="ECO:0007669"/>
    <property type="project" value="InterPro"/>
</dbReference>
<feature type="domain" description="SRCR" evidence="5">
    <location>
        <begin position="248"/>
        <end position="346"/>
    </location>
</feature>
<dbReference type="InterPro" id="IPR036772">
    <property type="entry name" value="SRCR-like_dom_sf"/>
</dbReference>
<protein>
    <submittedName>
        <fullName evidence="7">Uncharacterized protein</fullName>
    </submittedName>
</protein>
<dbReference type="Pfam" id="PF00078">
    <property type="entry name" value="RVT_1"/>
    <property type="match status" value="1"/>
</dbReference>
<dbReference type="InterPro" id="IPR001190">
    <property type="entry name" value="SRCR"/>
</dbReference>
<feature type="domain" description="SRCR" evidence="5">
    <location>
        <begin position="137"/>
        <end position="236"/>
    </location>
</feature>
<dbReference type="PANTHER" id="PTHR46670:SF3">
    <property type="entry name" value="ENDONUCLEASE_EXONUCLEASE_PHOSPHATASE DOMAIN-CONTAINING PROTEIN"/>
    <property type="match status" value="1"/>
</dbReference>
<keyword evidence="2 3" id="KW-1015">Disulfide bond</keyword>
<feature type="domain" description="SRCR" evidence="5">
    <location>
        <begin position="27"/>
        <end position="125"/>
    </location>
</feature>
<dbReference type="PANTHER" id="PTHR46670">
    <property type="entry name" value="ENDO/EXONUCLEASE/PHOSPHATASE DOMAIN-CONTAINING PROTEIN"/>
    <property type="match status" value="1"/>
</dbReference>
<dbReference type="Gene3D" id="3.60.10.10">
    <property type="entry name" value="Endonuclease/exonuclease/phosphatase"/>
    <property type="match status" value="2"/>
</dbReference>
<dbReference type="PROSITE" id="PS50878">
    <property type="entry name" value="RT_POL"/>
    <property type="match status" value="1"/>
</dbReference>
<dbReference type="Pfam" id="PF00530">
    <property type="entry name" value="SRCR"/>
    <property type="match status" value="4"/>
</dbReference>
<proteinExistence type="predicted"/>
<dbReference type="CDD" id="cd01650">
    <property type="entry name" value="RT_nLTR_like"/>
    <property type="match status" value="1"/>
</dbReference>
<evidence type="ECO:0000256" key="1">
    <source>
        <dbReference type="ARBA" id="ARBA00022729"/>
    </source>
</evidence>
<feature type="domain" description="Reverse transcriptase" evidence="6">
    <location>
        <begin position="1312"/>
        <end position="1578"/>
    </location>
</feature>
<evidence type="ECO:0000259" key="6">
    <source>
        <dbReference type="PROSITE" id="PS50878"/>
    </source>
</evidence>
<evidence type="ECO:0000313" key="8">
    <source>
        <dbReference type="Proteomes" id="UP000683360"/>
    </source>
</evidence>
<evidence type="ECO:0000259" key="5">
    <source>
        <dbReference type="PROSITE" id="PS50287"/>
    </source>
</evidence>
<dbReference type="OrthoDB" id="10066052at2759"/>
<comment type="caution">
    <text evidence="7">The sequence shown here is derived from an EMBL/GenBank/DDBJ whole genome shotgun (WGS) entry which is preliminary data.</text>
</comment>
<evidence type="ECO:0000256" key="4">
    <source>
        <dbReference type="SAM" id="SignalP"/>
    </source>
</evidence>
<dbReference type="PRINTS" id="PR00258">
    <property type="entry name" value="SPERACTRCPTR"/>
</dbReference>
<dbReference type="GO" id="GO:0003824">
    <property type="term" value="F:catalytic activity"/>
    <property type="evidence" value="ECO:0007669"/>
    <property type="project" value="InterPro"/>
</dbReference>
<feature type="disulfide bond" evidence="3">
    <location>
        <begin position="426"/>
        <end position="436"/>
    </location>
</feature>